<organism evidence="1 2">
    <name type="scientific">Penicillium solitum</name>
    <dbReference type="NCBI Taxonomy" id="60172"/>
    <lineage>
        <taxon>Eukaryota</taxon>
        <taxon>Fungi</taxon>
        <taxon>Dikarya</taxon>
        <taxon>Ascomycota</taxon>
        <taxon>Pezizomycotina</taxon>
        <taxon>Eurotiomycetes</taxon>
        <taxon>Eurotiomycetidae</taxon>
        <taxon>Eurotiales</taxon>
        <taxon>Aspergillaceae</taxon>
        <taxon>Penicillium</taxon>
    </lineage>
</organism>
<comment type="caution">
    <text evidence="1">The sequence shown here is derived from an EMBL/GenBank/DDBJ whole genome shotgun (WGS) entry which is preliminary data.</text>
</comment>
<keyword evidence="2" id="KW-1185">Reference proteome</keyword>
<evidence type="ECO:0000313" key="2">
    <source>
        <dbReference type="Proteomes" id="UP000191612"/>
    </source>
</evidence>
<reference evidence="2" key="1">
    <citation type="journal article" date="2017" name="Nat. Microbiol.">
        <title>Global analysis of biosynthetic gene clusters reveals vast potential of secondary metabolite production in Penicillium species.</title>
        <authorList>
            <person name="Nielsen J.C."/>
            <person name="Grijseels S."/>
            <person name="Prigent S."/>
            <person name="Ji B."/>
            <person name="Dainat J."/>
            <person name="Nielsen K.F."/>
            <person name="Frisvad J.C."/>
            <person name="Workman M."/>
            <person name="Nielsen J."/>
        </authorList>
    </citation>
    <scope>NUCLEOTIDE SEQUENCE [LARGE SCALE GENOMIC DNA]</scope>
    <source>
        <strain evidence="2">IBT 29525</strain>
    </source>
</reference>
<protein>
    <submittedName>
        <fullName evidence="1">Uncharacterized protein</fullName>
    </submittedName>
</protein>
<dbReference type="EMBL" id="MDYO01000042">
    <property type="protein sequence ID" value="OQD92382.1"/>
    <property type="molecule type" value="Genomic_DNA"/>
</dbReference>
<gene>
    <name evidence="1" type="ORF">PENSOL_c042G08493</name>
</gene>
<proteinExistence type="predicted"/>
<evidence type="ECO:0000313" key="1">
    <source>
        <dbReference type="EMBL" id="OQD92382.1"/>
    </source>
</evidence>
<accession>A0A1V6QTU8</accession>
<dbReference type="AlphaFoldDB" id="A0A1V6QTU8"/>
<sequence>MTTLNLTFMPSLSIWINNIHQSGRGGLGPQDNRQTASGQSADWSINCSNYPIQPPTSINNIHQSDRGGLWLQDNRQTGDNHPEHPIRAPTSIIRFNQPPRNNHFQSDRGGLHSFRTIGRLVNQSSINHFDQ</sequence>
<name>A0A1V6QTU8_9EURO</name>
<dbReference type="Proteomes" id="UP000191612">
    <property type="component" value="Unassembled WGS sequence"/>
</dbReference>